<dbReference type="InterPro" id="IPR002182">
    <property type="entry name" value="NB-ARC"/>
</dbReference>
<protein>
    <recommendedName>
        <fullName evidence="9">NB-ARC domain-containing protein</fullName>
    </recommendedName>
</protein>
<dbReference type="Pfam" id="PF23598">
    <property type="entry name" value="LRR_14"/>
    <property type="match status" value="1"/>
</dbReference>
<name>A0A7N0U630_KALFE</name>
<dbReference type="PANTHER" id="PTHR23155:SF1205">
    <property type="entry name" value="DISEASE RESISTANCE PROTEIN RPM1"/>
    <property type="match status" value="1"/>
</dbReference>
<evidence type="ECO:0000313" key="8">
    <source>
        <dbReference type="Proteomes" id="UP000594263"/>
    </source>
</evidence>
<dbReference type="InterPro" id="IPR055414">
    <property type="entry name" value="LRR_R13L4/SHOC2-like"/>
</dbReference>
<dbReference type="PANTHER" id="PTHR23155">
    <property type="entry name" value="DISEASE RESISTANCE PROTEIN RP"/>
    <property type="match status" value="1"/>
</dbReference>
<sequence>LIGENGSNPPSSRYKYHEDALFLEEADVVGIEEPKQKLIGLLFVGMGGLGKTTLVKKVYDDNKVKMHFESHAWITVSQTFEIEELLGDLIQQLSGENRSLVPPETDNMDIAELKEQIHSLLNRNRYLIILDDVWKQRVMLTTRSADVAFSAGESIKYIYNLQPLSEEESWKLFCNKIYNGPCPENLIQSSQAILKKCGGLPLAIVTISGVLISKNQAEPHNWNQVNGSLGAELEDNRRLRSTYKILSLSYNVLPYHLIACFLYMSIFPEDHLIERLKLIRLWMAEGFLIEIKDMALEDVGESYLTDLVNRNLVQVAETSSDGRMKTCYVHDLLREIIKVKSRDQNFNSLSHFQQDQNLSQLRSLLMFEVEEQLTNSSIPSLFSGGLKLLTVLDLQGASLKKFPSAIVNLFNLRYLSLKNTQFKTMPNSIGMLQKLQTLDLKNTLISKIPNEILKLQQLRNLLIYRYKFETYTDFPSRYGFKAPSGIQSLTFLRKLCSVEGGQGSNIIIRELEILTQLRRLSLPAWISSLNKLTKIFLKSSRLQVDEDPLKTLEDLPNLVHVEFLQVCTGTTHNFKANTFKKLRILGLHEFESLETVKIEHTALPNLERFVINSCALLKTLPEGINKLSKLRVLDFITMPAELISAVQLFPIKGTDYDKLCHIPEVNHIEKNGSIWETKRLKVINMDDPNTTRSPHEDPMKDFNKK</sequence>
<evidence type="ECO:0000259" key="4">
    <source>
        <dbReference type="Pfam" id="PF00931"/>
    </source>
</evidence>
<dbReference type="Pfam" id="PF23559">
    <property type="entry name" value="WHD_DRP"/>
    <property type="match status" value="1"/>
</dbReference>
<feature type="compositionally biased region" description="Basic and acidic residues" evidence="3">
    <location>
        <begin position="693"/>
        <end position="705"/>
    </location>
</feature>
<evidence type="ECO:0000256" key="2">
    <source>
        <dbReference type="ARBA" id="ARBA00022821"/>
    </source>
</evidence>
<proteinExistence type="predicted"/>
<dbReference type="AlphaFoldDB" id="A0A7N0U630"/>
<reference evidence="7" key="1">
    <citation type="submission" date="2021-01" db="UniProtKB">
        <authorList>
            <consortium name="EnsemblPlants"/>
        </authorList>
    </citation>
    <scope>IDENTIFICATION</scope>
</reference>
<dbReference type="GO" id="GO:0043531">
    <property type="term" value="F:ADP binding"/>
    <property type="evidence" value="ECO:0007669"/>
    <property type="project" value="InterPro"/>
</dbReference>
<evidence type="ECO:0000256" key="3">
    <source>
        <dbReference type="SAM" id="MobiDB-lite"/>
    </source>
</evidence>
<evidence type="ECO:0008006" key="9">
    <source>
        <dbReference type="Google" id="ProtNLM"/>
    </source>
</evidence>
<keyword evidence="1" id="KW-0677">Repeat</keyword>
<dbReference type="Gramene" id="Kaladp0055s0195.1.v1.1">
    <property type="protein sequence ID" value="Kaladp0055s0195.1.v1.1"/>
    <property type="gene ID" value="Kaladp0055s0195.v1.1"/>
</dbReference>
<evidence type="ECO:0000256" key="1">
    <source>
        <dbReference type="ARBA" id="ARBA00022737"/>
    </source>
</evidence>
<evidence type="ECO:0000313" key="7">
    <source>
        <dbReference type="EnsemblPlants" id="Kaladp0055s0195.1.v1.1"/>
    </source>
</evidence>
<dbReference type="FunFam" id="1.10.10.10:FF:000322">
    <property type="entry name" value="Probable disease resistance protein At1g63360"/>
    <property type="match status" value="1"/>
</dbReference>
<dbReference type="InterPro" id="IPR044974">
    <property type="entry name" value="Disease_R_plants"/>
</dbReference>
<dbReference type="InterPro" id="IPR058922">
    <property type="entry name" value="WHD_DRP"/>
</dbReference>
<dbReference type="EnsemblPlants" id="Kaladp0055s0195.1.v1.1">
    <property type="protein sequence ID" value="Kaladp0055s0195.1.v1.1"/>
    <property type="gene ID" value="Kaladp0055s0195.v1.1"/>
</dbReference>
<dbReference type="PRINTS" id="PR00364">
    <property type="entry name" value="DISEASERSIST"/>
</dbReference>
<dbReference type="SUPFAM" id="SSF52058">
    <property type="entry name" value="L domain-like"/>
    <property type="match status" value="1"/>
</dbReference>
<dbReference type="Gene3D" id="3.80.10.10">
    <property type="entry name" value="Ribonuclease Inhibitor"/>
    <property type="match status" value="1"/>
</dbReference>
<keyword evidence="8" id="KW-1185">Reference proteome</keyword>
<dbReference type="Gene3D" id="1.10.8.430">
    <property type="entry name" value="Helical domain of apoptotic protease-activating factors"/>
    <property type="match status" value="1"/>
</dbReference>
<dbReference type="InterPro" id="IPR027417">
    <property type="entry name" value="P-loop_NTPase"/>
</dbReference>
<dbReference type="Proteomes" id="UP000594263">
    <property type="component" value="Unplaced"/>
</dbReference>
<evidence type="ECO:0000259" key="6">
    <source>
        <dbReference type="Pfam" id="PF23598"/>
    </source>
</evidence>
<accession>A0A7N0U630</accession>
<dbReference type="GO" id="GO:0098542">
    <property type="term" value="P:defense response to other organism"/>
    <property type="evidence" value="ECO:0007669"/>
    <property type="project" value="TreeGrafter"/>
</dbReference>
<organism evidence="7 8">
    <name type="scientific">Kalanchoe fedtschenkoi</name>
    <name type="common">Lavender scallops</name>
    <name type="synonym">South American air plant</name>
    <dbReference type="NCBI Taxonomy" id="63787"/>
    <lineage>
        <taxon>Eukaryota</taxon>
        <taxon>Viridiplantae</taxon>
        <taxon>Streptophyta</taxon>
        <taxon>Embryophyta</taxon>
        <taxon>Tracheophyta</taxon>
        <taxon>Spermatophyta</taxon>
        <taxon>Magnoliopsida</taxon>
        <taxon>eudicotyledons</taxon>
        <taxon>Gunneridae</taxon>
        <taxon>Pentapetalae</taxon>
        <taxon>Saxifragales</taxon>
        <taxon>Crassulaceae</taxon>
        <taxon>Kalanchoe</taxon>
    </lineage>
</organism>
<evidence type="ECO:0000259" key="5">
    <source>
        <dbReference type="Pfam" id="PF23559"/>
    </source>
</evidence>
<keyword evidence="2" id="KW-0611">Plant defense</keyword>
<dbReference type="InterPro" id="IPR036388">
    <property type="entry name" value="WH-like_DNA-bd_sf"/>
</dbReference>
<feature type="domain" description="NB-ARC" evidence="4">
    <location>
        <begin position="41"/>
        <end position="178"/>
    </location>
</feature>
<dbReference type="SUPFAM" id="SSF52540">
    <property type="entry name" value="P-loop containing nucleoside triphosphate hydrolases"/>
    <property type="match status" value="1"/>
</dbReference>
<dbReference type="Gene3D" id="3.40.50.300">
    <property type="entry name" value="P-loop containing nucleotide triphosphate hydrolases"/>
    <property type="match status" value="1"/>
</dbReference>
<dbReference type="InterPro" id="IPR032675">
    <property type="entry name" value="LRR_dom_sf"/>
</dbReference>
<dbReference type="OMA" id="EIESYAH"/>
<dbReference type="Pfam" id="PF00931">
    <property type="entry name" value="NB-ARC"/>
    <property type="match status" value="1"/>
</dbReference>
<feature type="region of interest" description="Disordered" evidence="3">
    <location>
        <begin position="685"/>
        <end position="705"/>
    </location>
</feature>
<dbReference type="InterPro" id="IPR042197">
    <property type="entry name" value="Apaf_helical"/>
</dbReference>
<feature type="domain" description="Disease resistance protein winged helix" evidence="5">
    <location>
        <begin position="266"/>
        <end position="337"/>
    </location>
</feature>
<feature type="domain" description="Disease resistance R13L4/SHOC-2-like LRR" evidence="6">
    <location>
        <begin position="360"/>
        <end position="521"/>
    </location>
</feature>
<dbReference type="Gene3D" id="1.10.10.10">
    <property type="entry name" value="Winged helix-like DNA-binding domain superfamily/Winged helix DNA-binding domain"/>
    <property type="match status" value="1"/>
</dbReference>